<dbReference type="eggNOG" id="COG3209">
    <property type="taxonomic scope" value="Bacteria"/>
</dbReference>
<organism evidence="2 3">
    <name type="scientific">Leifsonia xyli subsp. xyli (strain CTCB07)</name>
    <dbReference type="NCBI Taxonomy" id="281090"/>
    <lineage>
        <taxon>Bacteria</taxon>
        <taxon>Bacillati</taxon>
        <taxon>Actinomycetota</taxon>
        <taxon>Actinomycetes</taxon>
        <taxon>Micrococcales</taxon>
        <taxon>Microbacteriaceae</taxon>
        <taxon>Leifsonia</taxon>
    </lineage>
</organism>
<dbReference type="Gene3D" id="2.180.10.10">
    <property type="entry name" value="RHS repeat-associated core"/>
    <property type="match status" value="1"/>
</dbReference>
<dbReference type="STRING" id="281090.Lxx07485"/>
<dbReference type="AlphaFoldDB" id="Q6AG26"/>
<name>Q6AG26_LEIXX</name>
<accession>Q6AG26</accession>
<proteinExistence type="predicted"/>
<reference evidence="2 3" key="1">
    <citation type="journal article" date="2004" name="Mol. Plant Microbe Interact.">
        <title>The genome sequence of the Gram-positive sugarcane pathogen Leifsonia xyli subsp. xyli.</title>
        <authorList>
            <person name="Monteiro-Vitorello C.B."/>
            <person name="Camargo L.E.A."/>
            <person name="Van Sluys M.A."/>
            <person name="Kitajima J.P."/>
            <person name="Truffi D."/>
            <person name="do Amaral A.M."/>
            <person name="Harakava R."/>
            <person name="de Oliveira J.C.F."/>
            <person name="Wood D."/>
            <person name="de Oliveira M.C."/>
            <person name="Miyaki C.Y."/>
            <person name="Takita M.A."/>
            <person name="da Silva A.C.R."/>
            <person name="Furlan L.R."/>
            <person name="Carraro D.M."/>
            <person name="Camarotte G."/>
            <person name="Almeida N.F. Jr."/>
            <person name="Carrer H."/>
            <person name="Coutinho L.L."/>
            <person name="El-Dorry H.A."/>
            <person name="Ferro M.I.T."/>
            <person name="Gagliardi P.R."/>
            <person name="Giglioti E."/>
            <person name="Goldman M.H.S."/>
            <person name="Goldman G.H."/>
            <person name="Kimura E.T."/>
            <person name="Ferro E.S."/>
            <person name="Kuramae E.E."/>
            <person name="Lemos E.G.M."/>
            <person name="Lemos M.V.F."/>
            <person name="Mauro S.M.Z."/>
            <person name="Machado M.A."/>
            <person name="Marino C.L."/>
            <person name="Menck C.F."/>
            <person name="Nunes L.R."/>
            <person name="Oliveira R.C."/>
            <person name="Pereira G.G."/>
            <person name="Siqueira W."/>
            <person name="de Souza A.A."/>
            <person name="Tsai S.M."/>
            <person name="Zanca A.S."/>
            <person name="Simpson A.J.G."/>
            <person name="Brumbley S.M."/>
            <person name="Setubal J.C."/>
        </authorList>
    </citation>
    <scope>NUCLEOTIDE SEQUENCE [LARGE SCALE GENOMIC DNA]</scope>
    <source>
        <strain evidence="2 3">CTCB07</strain>
    </source>
</reference>
<evidence type="ECO:0000256" key="1">
    <source>
        <dbReference type="SAM" id="MobiDB-lite"/>
    </source>
</evidence>
<feature type="region of interest" description="Disordered" evidence="1">
    <location>
        <begin position="305"/>
        <end position="327"/>
    </location>
</feature>
<gene>
    <name evidence="2" type="ordered locus">Lxx07485</name>
</gene>
<dbReference type="HOGENOM" id="CLU_787072_0_0_11"/>
<feature type="region of interest" description="Disordered" evidence="1">
    <location>
        <begin position="236"/>
        <end position="261"/>
    </location>
</feature>
<dbReference type="EMBL" id="AE016822">
    <property type="protein sequence ID" value="AAT88669.1"/>
    <property type="molecule type" value="Genomic_DNA"/>
</dbReference>
<keyword evidence="3" id="KW-1185">Reference proteome</keyword>
<evidence type="ECO:0000313" key="2">
    <source>
        <dbReference type="EMBL" id="AAT88669.1"/>
    </source>
</evidence>
<protein>
    <submittedName>
        <fullName evidence="2">Secreted protein</fullName>
    </submittedName>
</protein>
<sequence length="352" mass="37901">MTEAVTGMSGMAKTWTVASTTTYDAVGRPVAVTDVLGRVTKTAYTPPAMTGPTTKVETMNPVGWTSSTVLDPAWGSELSVTDENGKVTSATYDALVRRTAVWLPNRSQAENASSPSSAFAYGVSQTQASTVTTKRPIPGGTKTTIEVVDGLGRVVQSQAPAVGSGGVMTDTVYDSQGRTVSTTKPYWASEAPSGKLFIPTSMAQVPSRTDTVFNAVGRVTASVLYTYGDETSRTGYVYPGADRTDMVPPAGAPRPRRSPIVEGRRRSWSSIRRRRSPVLGWLRRWVLARPVVSWVGLLVRSRGKLSARSQPKPPATQQQRWPKQARPLPQVKLQYRKGIPSKSTLAMLPISA</sequence>
<evidence type="ECO:0000313" key="3">
    <source>
        <dbReference type="Proteomes" id="UP000001306"/>
    </source>
</evidence>
<dbReference type="KEGG" id="lxx:Lxx07485"/>
<dbReference type="Proteomes" id="UP000001306">
    <property type="component" value="Chromosome"/>
</dbReference>